<evidence type="ECO:0000313" key="3">
    <source>
        <dbReference type="Proteomes" id="UP000494040"/>
    </source>
</evidence>
<dbReference type="SUPFAM" id="SSF50199">
    <property type="entry name" value="Staphylococcal nuclease"/>
    <property type="match status" value="1"/>
</dbReference>
<dbReference type="Proteomes" id="UP000494040">
    <property type="component" value="Unassembled WGS sequence"/>
</dbReference>
<dbReference type="OMA" id="ETWKENM"/>
<protein>
    <recommendedName>
        <fullName evidence="4">TNase-like domain-containing protein</fullName>
    </recommendedName>
</protein>
<proteinExistence type="predicted"/>
<reference evidence="2" key="1">
    <citation type="submission" date="2022-01" db="UniProtKB">
        <authorList>
            <consortium name="EnsemblMetazoa"/>
        </authorList>
    </citation>
    <scope>IDENTIFICATION</scope>
</reference>
<feature type="transmembrane region" description="Helical" evidence="1">
    <location>
        <begin position="30"/>
        <end position="47"/>
    </location>
</feature>
<name>A0A8I6RHZ8_CIMLE</name>
<sequence>MGRDSEEMSRVNWFDRTAALLEQNIVGVKIGIYSVAALGLGIALRSVRPFAKFTRSSQIPSHFFEKRIKLHGRVIGVEAVAEKNPLLLVDHHPILGARLRSEAGLPVSLEGVDVSGNGFAWLQAVVKGEKVEFVLLKPLSESVSCIVYHRRDDVATQLVTLGFASVAPYDLSLDKCKTYRKFYQRLLKEETKAERKRVGMWQDSKKMFNNIYNYFLQTTKRVKMNLP</sequence>
<dbReference type="OrthoDB" id="6220511at2759"/>
<keyword evidence="1" id="KW-0812">Transmembrane</keyword>
<dbReference type="EnsemblMetazoa" id="XM_014390314.2">
    <property type="protein sequence ID" value="XP_014245800.1"/>
    <property type="gene ID" value="LOC106664521"/>
</dbReference>
<accession>A0A8I6RHZ8</accession>
<organism evidence="2 3">
    <name type="scientific">Cimex lectularius</name>
    <name type="common">Bed bug</name>
    <name type="synonym">Acanthia lectularia</name>
    <dbReference type="NCBI Taxonomy" id="79782"/>
    <lineage>
        <taxon>Eukaryota</taxon>
        <taxon>Metazoa</taxon>
        <taxon>Ecdysozoa</taxon>
        <taxon>Arthropoda</taxon>
        <taxon>Hexapoda</taxon>
        <taxon>Insecta</taxon>
        <taxon>Pterygota</taxon>
        <taxon>Neoptera</taxon>
        <taxon>Paraneoptera</taxon>
        <taxon>Hemiptera</taxon>
        <taxon>Heteroptera</taxon>
        <taxon>Panheteroptera</taxon>
        <taxon>Cimicomorpha</taxon>
        <taxon>Cimicidae</taxon>
        <taxon>Cimex</taxon>
    </lineage>
</organism>
<evidence type="ECO:0000256" key="1">
    <source>
        <dbReference type="SAM" id="Phobius"/>
    </source>
</evidence>
<dbReference type="AlphaFoldDB" id="A0A8I6RHZ8"/>
<keyword evidence="1" id="KW-0472">Membrane</keyword>
<keyword evidence="3" id="KW-1185">Reference proteome</keyword>
<dbReference type="Gene3D" id="2.40.50.90">
    <property type="match status" value="1"/>
</dbReference>
<keyword evidence="1" id="KW-1133">Transmembrane helix</keyword>
<dbReference type="KEGG" id="clec:106664521"/>
<evidence type="ECO:0008006" key="4">
    <source>
        <dbReference type="Google" id="ProtNLM"/>
    </source>
</evidence>
<gene>
    <name evidence="2" type="primary">106664521</name>
</gene>
<dbReference type="InterPro" id="IPR035437">
    <property type="entry name" value="SNase_OB-fold_sf"/>
</dbReference>
<evidence type="ECO:0000313" key="2">
    <source>
        <dbReference type="EnsemblMetazoa" id="XP_014245800.1"/>
    </source>
</evidence>
<dbReference type="PANTHER" id="PTHR28434:SF1">
    <property type="entry name" value="PROTEIN C3ORF33"/>
    <property type="match status" value="1"/>
</dbReference>
<dbReference type="PANTHER" id="PTHR28434">
    <property type="entry name" value="PROTEIN C3ORF33"/>
    <property type="match status" value="1"/>
</dbReference>
<dbReference type="GO" id="GO:0005615">
    <property type="term" value="C:extracellular space"/>
    <property type="evidence" value="ECO:0007669"/>
    <property type="project" value="TreeGrafter"/>
</dbReference>
<dbReference type="InterPro" id="IPR042421">
    <property type="entry name" value="C3orf33-like"/>
</dbReference>